<dbReference type="Pfam" id="PF01928">
    <property type="entry name" value="CYTH"/>
    <property type="match status" value="1"/>
</dbReference>
<dbReference type="RefSeq" id="WP_247378686.1">
    <property type="nucleotide sequence ID" value="NZ_JALLGV010000005.1"/>
</dbReference>
<keyword evidence="3" id="KW-1185">Reference proteome</keyword>
<evidence type="ECO:0000259" key="1">
    <source>
        <dbReference type="PROSITE" id="PS51707"/>
    </source>
</evidence>
<dbReference type="CDD" id="cd07890">
    <property type="entry name" value="CYTH-like_AC_IV-like"/>
    <property type="match status" value="1"/>
</dbReference>
<dbReference type="EMBL" id="JBHUDJ010000014">
    <property type="protein sequence ID" value="MFD1589037.1"/>
    <property type="molecule type" value="Genomic_DNA"/>
</dbReference>
<accession>A0ABD6CFF1</accession>
<evidence type="ECO:0000313" key="2">
    <source>
        <dbReference type="EMBL" id="MFD1589037.1"/>
    </source>
</evidence>
<dbReference type="PROSITE" id="PS51707">
    <property type="entry name" value="CYTH"/>
    <property type="match status" value="1"/>
</dbReference>
<comment type="caution">
    <text evidence="2">The sequence shown here is derived from an EMBL/GenBank/DDBJ whole genome shotgun (WGS) entry which is preliminary data.</text>
</comment>
<sequence>MYEVEVKVRADHEQVRSQLATLGADSIGTVRQVDTYFDAPHREFVETDEALRIRRETEDDETNARLTYKGPLVDAESKTREEVEAAVANGDDVRAILEALGFSPAATVRKERERFSHGEFTITLDRVDDVGEFVEVETHAETDDAVAASRDRAFDVLRDLDLDPDEQIRTSYLGLLLADGD</sequence>
<dbReference type="PANTHER" id="PTHR21028">
    <property type="entry name" value="SI:CH211-156B7.4"/>
    <property type="match status" value="1"/>
</dbReference>
<evidence type="ECO:0000313" key="3">
    <source>
        <dbReference type="Proteomes" id="UP001597119"/>
    </source>
</evidence>
<dbReference type="InterPro" id="IPR008173">
    <property type="entry name" value="Adenylyl_cyclase_CyaB"/>
</dbReference>
<reference evidence="2 3" key="1">
    <citation type="journal article" date="2019" name="Int. J. Syst. Evol. Microbiol.">
        <title>The Global Catalogue of Microorganisms (GCM) 10K type strain sequencing project: providing services to taxonomists for standard genome sequencing and annotation.</title>
        <authorList>
            <consortium name="The Broad Institute Genomics Platform"/>
            <consortium name="The Broad Institute Genome Sequencing Center for Infectious Disease"/>
            <person name="Wu L."/>
            <person name="Ma J."/>
        </authorList>
    </citation>
    <scope>NUCLEOTIDE SEQUENCE [LARGE SCALE GENOMIC DNA]</scope>
    <source>
        <strain evidence="2 3">CGMCC 1.12125</strain>
    </source>
</reference>
<dbReference type="AlphaFoldDB" id="A0ABD6CFF1"/>
<gene>
    <name evidence="2" type="primary">cyaB</name>
    <name evidence="2" type="ORF">ACFR9U_18815</name>
</gene>
<dbReference type="NCBIfam" id="TIGR00318">
    <property type="entry name" value="cyaB"/>
    <property type="match status" value="1"/>
</dbReference>
<feature type="domain" description="CYTH" evidence="1">
    <location>
        <begin position="1"/>
        <end position="178"/>
    </location>
</feature>
<proteinExistence type="predicted"/>
<dbReference type="InterPro" id="IPR033469">
    <property type="entry name" value="CYTH-like_dom_sf"/>
</dbReference>
<dbReference type="SUPFAM" id="SSF55154">
    <property type="entry name" value="CYTH-like phosphatases"/>
    <property type="match status" value="1"/>
</dbReference>
<dbReference type="InterPro" id="IPR023577">
    <property type="entry name" value="CYTH_domain"/>
</dbReference>
<protein>
    <submittedName>
        <fullName evidence="2">Class IV adenylate cyclase</fullName>
    </submittedName>
</protein>
<dbReference type="PANTHER" id="PTHR21028:SF2">
    <property type="entry name" value="CYTH DOMAIN-CONTAINING PROTEIN"/>
    <property type="match status" value="1"/>
</dbReference>
<organism evidence="2 3">
    <name type="scientific">Halorientalis brevis</name>
    <dbReference type="NCBI Taxonomy" id="1126241"/>
    <lineage>
        <taxon>Archaea</taxon>
        <taxon>Methanobacteriati</taxon>
        <taxon>Methanobacteriota</taxon>
        <taxon>Stenosarchaea group</taxon>
        <taxon>Halobacteria</taxon>
        <taxon>Halobacteriales</taxon>
        <taxon>Haloarculaceae</taxon>
        <taxon>Halorientalis</taxon>
    </lineage>
</organism>
<dbReference type="SMART" id="SM01118">
    <property type="entry name" value="CYTH"/>
    <property type="match status" value="1"/>
</dbReference>
<name>A0ABD6CFF1_9EURY</name>
<dbReference type="Proteomes" id="UP001597119">
    <property type="component" value="Unassembled WGS sequence"/>
</dbReference>
<dbReference type="Gene3D" id="2.40.320.10">
    <property type="entry name" value="Hypothetical Protein Pfu-838710-001"/>
    <property type="match status" value="1"/>
</dbReference>